<dbReference type="RefSeq" id="WP_187816250.1">
    <property type="nucleotide sequence ID" value="NZ_JACTVJ010000012.1"/>
</dbReference>
<evidence type="ECO:0000256" key="1">
    <source>
        <dbReference type="ARBA" id="ARBA00007951"/>
    </source>
</evidence>
<dbReference type="PANTHER" id="PTHR10030">
    <property type="entry name" value="ALPHA-L-FUCOSIDASE"/>
    <property type="match status" value="1"/>
</dbReference>
<dbReference type="InterPro" id="IPR000933">
    <property type="entry name" value="Glyco_hydro_29"/>
</dbReference>
<dbReference type="Gene3D" id="2.60.120.260">
    <property type="entry name" value="Galactose-binding domain-like"/>
    <property type="match status" value="1"/>
</dbReference>
<evidence type="ECO:0000259" key="6">
    <source>
        <dbReference type="Pfam" id="PF01120"/>
    </source>
</evidence>
<evidence type="ECO:0000256" key="4">
    <source>
        <dbReference type="ARBA" id="ARBA00022801"/>
    </source>
</evidence>
<dbReference type="InterPro" id="IPR057739">
    <property type="entry name" value="Glyco_hydro_29_N"/>
</dbReference>
<dbReference type="Gene3D" id="3.20.20.80">
    <property type="entry name" value="Glycosidases"/>
    <property type="match status" value="1"/>
</dbReference>
<proteinExistence type="inferred from homology"/>
<keyword evidence="8" id="KW-1185">Reference proteome</keyword>
<evidence type="ECO:0000256" key="2">
    <source>
        <dbReference type="ARBA" id="ARBA00012662"/>
    </source>
</evidence>
<evidence type="ECO:0000256" key="3">
    <source>
        <dbReference type="ARBA" id="ARBA00022729"/>
    </source>
</evidence>
<feature type="domain" description="Glycoside hydrolase family 29 N-terminal" evidence="6">
    <location>
        <begin position="25"/>
        <end position="347"/>
    </location>
</feature>
<dbReference type="SUPFAM" id="SSF51445">
    <property type="entry name" value="(Trans)glycosidases"/>
    <property type="match status" value="1"/>
</dbReference>
<dbReference type="Pfam" id="PF01120">
    <property type="entry name" value="Alpha_L_fucos"/>
    <property type="match status" value="1"/>
</dbReference>
<keyword evidence="4" id="KW-0378">Hydrolase</keyword>
<name>A0ABR7SLS4_9ACTN</name>
<dbReference type="InterPro" id="IPR017853">
    <property type="entry name" value="GH"/>
</dbReference>
<evidence type="ECO:0000313" key="8">
    <source>
        <dbReference type="Proteomes" id="UP000642284"/>
    </source>
</evidence>
<comment type="caution">
    <text evidence="7">The sequence shown here is derived from an EMBL/GenBank/DDBJ whole genome shotgun (WGS) entry which is preliminary data.</text>
</comment>
<protein>
    <recommendedName>
        <fullName evidence="2">alpha-L-fucosidase</fullName>
        <ecNumber evidence="2">3.2.1.51</ecNumber>
    </recommendedName>
</protein>
<comment type="similarity">
    <text evidence="1">Belongs to the glycosyl hydrolase 29 family.</text>
</comment>
<accession>A0ABR7SLS4</accession>
<sequence length="479" mass="54148">MTAFVHFTTRTFVDTPRPDGRLPAAVFNPSRLDIDQWARTFRAGGYRHVVLTVKHGDGFLLYPSAHSTYSVASSPYRSGKGDVLREFTDSMRRAGLSVGFYFSPPNRHDLNVERSSWNPRYPRYGYSAAKGNRACPVPERRVAGKPSFTFRTDEYNCVYLRQMYELLTGYGPVTEWWLDENGTSHTPRNNSRDAFVPPPGVSGDPTQRYDNAAWHRLAEALQPGILMFNGWGIRWVGNEQGFARVGGEWSTLAVRNRPGTGVPQLSPGGAPGDRATWAGARHLLWLPTEVDVPMSAGGNWSWNPGERQKSPEQLWRIYTASVGRNANLLLNFGPDRSGRIPEDQVERAVGLRRRIDRVFGRDLAGTARTAVSADHRVVERRLPRPVTLNWIGLREDVARYGQRVESYRIEIWDARQGGWRRVGTTTWNEKGEPIPDLDARIGFQRYQHLQRPVTTHHVRVTVTASRGTPHVSALTLHRD</sequence>
<keyword evidence="5" id="KW-0326">Glycosidase</keyword>
<evidence type="ECO:0000313" key="7">
    <source>
        <dbReference type="EMBL" id="MBC9715794.1"/>
    </source>
</evidence>
<dbReference type="SMART" id="SM00812">
    <property type="entry name" value="Alpha_L_fucos"/>
    <property type="match status" value="1"/>
</dbReference>
<dbReference type="EC" id="3.2.1.51" evidence="2"/>
<keyword evidence="3" id="KW-0732">Signal</keyword>
<gene>
    <name evidence="7" type="ORF">H9Y04_24945</name>
</gene>
<reference evidence="7 8" key="1">
    <citation type="submission" date="2020-08" db="EMBL/GenBank/DDBJ databases">
        <title>Genemic of Streptomyces polyaspartic.</title>
        <authorList>
            <person name="Liu W."/>
        </authorList>
    </citation>
    <scope>NUCLEOTIDE SEQUENCE [LARGE SCALE GENOMIC DNA]</scope>
    <source>
        <strain evidence="7 8">TRM66268-LWL</strain>
    </source>
</reference>
<dbReference type="PANTHER" id="PTHR10030:SF37">
    <property type="entry name" value="ALPHA-L-FUCOSIDASE-RELATED"/>
    <property type="match status" value="1"/>
</dbReference>
<evidence type="ECO:0000256" key="5">
    <source>
        <dbReference type="ARBA" id="ARBA00023295"/>
    </source>
</evidence>
<dbReference type="EMBL" id="JACTVJ010000012">
    <property type="protein sequence ID" value="MBC9715794.1"/>
    <property type="molecule type" value="Genomic_DNA"/>
</dbReference>
<dbReference type="Proteomes" id="UP000642284">
    <property type="component" value="Unassembled WGS sequence"/>
</dbReference>
<organism evidence="7 8">
    <name type="scientific">Streptomyces polyasparticus</name>
    <dbReference type="NCBI Taxonomy" id="2767826"/>
    <lineage>
        <taxon>Bacteria</taxon>
        <taxon>Bacillati</taxon>
        <taxon>Actinomycetota</taxon>
        <taxon>Actinomycetes</taxon>
        <taxon>Kitasatosporales</taxon>
        <taxon>Streptomycetaceae</taxon>
        <taxon>Streptomyces</taxon>
    </lineage>
</organism>